<name>A0ABT5AID7_9CYAN</name>
<evidence type="ECO:0000313" key="1">
    <source>
        <dbReference type="EMBL" id="MDB9536180.1"/>
    </source>
</evidence>
<sequence>MDPIYLIIAALSAGATAAAKDTAGTAVKDAYLGLKTLIKKKFAEQGKTDSSTILDKFEQKPEKTKALLEDELLESGLDTLDKDDEVIKLAENLLNQVKDQPGGQQIINQNISNVKYAATSGSGNASISGITEKGTSKED</sequence>
<dbReference type="RefSeq" id="WP_190372576.1">
    <property type="nucleotide sequence ID" value="NZ_JAQMUC010000059.1"/>
</dbReference>
<gene>
    <name evidence="1" type="ORF">PN451_10100</name>
</gene>
<evidence type="ECO:0000313" key="2">
    <source>
        <dbReference type="Proteomes" id="UP001211249"/>
    </source>
</evidence>
<organism evidence="1 2">
    <name type="scientific">Dolichospermum planctonicum CS-1226</name>
    <dbReference type="NCBI Taxonomy" id="3021751"/>
    <lineage>
        <taxon>Bacteria</taxon>
        <taxon>Bacillati</taxon>
        <taxon>Cyanobacteriota</taxon>
        <taxon>Cyanophyceae</taxon>
        <taxon>Nostocales</taxon>
        <taxon>Aphanizomenonaceae</taxon>
        <taxon>Dolichospermum</taxon>
        <taxon>Dolichospermum planctonicum</taxon>
    </lineage>
</organism>
<proteinExistence type="predicted"/>
<dbReference type="EMBL" id="JAQMUC010000059">
    <property type="protein sequence ID" value="MDB9536180.1"/>
    <property type="molecule type" value="Genomic_DNA"/>
</dbReference>
<reference evidence="1 2" key="1">
    <citation type="submission" date="2023-01" db="EMBL/GenBank/DDBJ databases">
        <title>Genomes from the Australian National Cyanobacteria Reference Collection.</title>
        <authorList>
            <person name="Willis A."/>
            <person name="Lee E.M.F."/>
        </authorList>
    </citation>
    <scope>NUCLEOTIDE SEQUENCE [LARGE SCALE GENOMIC DNA]</scope>
    <source>
        <strain evidence="1 2">CS-1226</strain>
    </source>
</reference>
<evidence type="ECO:0008006" key="3">
    <source>
        <dbReference type="Google" id="ProtNLM"/>
    </source>
</evidence>
<comment type="caution">
    <text evidence="1">The sequence shown here is derived from an EMBL/GenBank/DDBJ whole genome shotgun (WGS) entry which is preliminary data.</text>
</comment>
<keyword evidence="2" id="KW-1185">Reference proteome</keyword>
<protein>
    <recommendedName>
        <fullName evidence="3">Fis family transcriptional regulator</fullName>
    </recommendedName>
</protein>
<accession>A0ABT5AID7</accession>
<dbReference type="Proteomes" id="UP001211249">
    <property type="component" value="Unassembled WGS sequence"/>
</dbReference>